<dbReference type="SUPFAM" id="SSF53098">
    <property type="entry name" value="Ribonuclease H-like"/>
    <property type="match status" value="1"/>
</dbReference>
<proteinExistence type="predicted"/>
<evidence type="ECO:0000313" key="3">
    <source>
        <dbReference type="EMBL" id="GBG89622.1"/>
    </source>
</evidence>
<feature type="compositionally biased region" description="Basic and acidic residues" evidence="1">
    <location>
        <begin position="670"/>
        <end position="680"/>
    </location>
</feature>
<dbReference type="Proteomes" id="UP000265515">
    <property type="component" value="Unassembled WGS sequence"/>
</dbReference>
<feature type="region of interest" description="Disordered" evidence="1">
    <location>
        <begin position="897"/>
        <end position="993"/>
    </location>
</feature>
<dbReference type="AlphaFoldDB" id="A0A388M577"/>
<protein>
    <recommendedName>
        <fullName evidence="2">DUF659 domain-containing protein</fullName>
    </recommendedName>
</protein>
<dbReference type="Pfam" id="PF04937">
    <property type="entry name" value="DUF659"/>
    <property type="match status" value="1"/>
</dbReference>
<reference evidence="3 4" key="1">
    <citation type="journal article" date="2018" name="Cell">
        <title>The Chara Genome: Secondary Complexity and Implications for Plant Terrestrialization.</title>
        <authorList>
            <person name="Nishiyama T."/>
            <person name="Sakayama H."/>
            <person name="Vries J.D."/>
            <person name="Buschmann H."/>
            <person name="Saint-Marcoux D."/>
            <person name="Ullrich K.K."/>
            <person name="Haas F.B."/>
            <person name="Vanderstraeten L."/>
            <person name="Becker D."/>
            <person name="Lang D."/>
            <person name="Vosolsobe S."/>
            <person name="Rombauts S."/>
            <person name="Wilhelmsson P.K.I."/>
            <person name="Janitza P."/>
            <person name="Kern R."/>
            <person name="Heyl A."/>
            <person name="Rumpler F."/>
            <person name="Villalobos L.I.A.C."/>
            <person name="Clay J.M."/>
            <person name="Skokan R."/>
            <person name="Toyoda A."/>
            <person name="Suzuki Y."/>
            <person name="Kagoshima H."/>
            <person name="Schijlen E."/>
            <person name="Tajeshwar N."/>
            <person name="Catarino B."/>
            <person name="Hetherington A.J."/>
            <person name="Saltykova A."/>
            <person name="Bonnot C."/>
            <person name="Breuninger H."/>
            <person name="Symeonidi A."/>
            <person name="Radhakrishnan G.V."/>
            <person name="Van Nieuwerburgh F."/>
            <person name="Deforce D."/>
            <person name="Chang C."/>
            <person name="Karol K.G."/>
            <person name="Hedrich R."/>
            <person name="Ulvskov P."/>
            <person name="Glockner G."/>
            <person name="Delwiche C.F."/>
            <person name="Petrasek J."/>
            <person name="Van de Peer Y."/>
            <person name="Friml J."/>
            <person name="Beilby M."/>
            <person name="Dolan L."/>
            <person name="Kohara Y."/>
            <person name="Sugano S."/>
            <person name="Fujiyama A."/>
            <person name="Delaux P.-M."/>
            <person name="Quint M."/>
            <person name="TheiBen G."/>
            <person name="Hagemann M."/>
            <person name="Harholt J."/>
            <person name="Dunand C."/>
            <person name="Zachgo S."/>
            <person name="Langdale J."/>
            <person name="Maumus F."/>
            <person name="Straeten D.V.D."/>
            <person name="Gould S.B."/>
            <person name="Rensing S.A."/>
        </authorList>
    </citation>
    <scope>NUCLEOTIDE SEQUENCE [LARGE SCALE GENOMIC DNA]</scope>
    <source>
        <strain evidence="3 4">S276</strain>
    </source>
</reference>
<feature type="region of interest" description="Disordered" evidence="1">
    <location>
        <begin position="1"/>
        <end position="27"/>
    </location>
</feature>
<feature type="compositionally biased region" description="Basic and acidic residues" evidence="1">
    <location>
        <begin position="1"/>
        <end position="16"/>
    </location>
</feature>
<feature type="compositionally biased region" description="Low complexity" evidence="1">
    <location>
        <begin position="959"/>
        <end position="968"/>
    </location>
</feature>
<organism evidence="3 4">
    <name type="scientific">Chara braunii</name>
    <name type="common">Braun's stonewort</name>
    <dbReference type="NCBI Taxonomy" id="69332"/>
    <lineage>
        <taxon>Eukaryota</taxon>
        <taxon>Viridiplantae</taxon>
        <taxon>Streptophyta</taxon>
        <taxon>Charophyceae</taxon>
        <taxon>Charales</taxon>
        <taxon>Characeae</taxon>
        <taxon>Chara</taxon>
    </lineage>
</organism>
<comment type="caution">
    <text evidence="3">The sequence shown here is derived from an EMBL/GenBank/DDBJ whole genome shotgun (WGS) entry which is preliminary data.</text>
</comment>
<evidence type="ECO:0000256" key="1">
    <source>
        <dbReference type="SAM" id="MobiDB-lite"/>
    </source>
</evidence>
<keyword evidence="4" id="KW-1185">Reference proteome</keyword>
<feature type="domain" description="DUF659" evidence="2">
    <location>
        <begin position="97"/>
        <end position="247"/>
    </location>
</feature>
<sequence>MEVLKEEGPSKRKDGGADPAATQAGKRLRQQKVTEVYGGVWVARHKKVFLQWLYSSRVSFNAFRNEAWKAYQQVLLEQPGSSPRAVLPSHSEIASMQAVETHCAELAEELEEVRQPFRVTGATILSNGKKSRDGRPIVNFLVAGSRGVVMYMTINREGEPDDAEHVLWRWVTIFREFRFGGPQRVNAICIDSASAYVGAAKAMTSPTMPLALRRITWLPCSIHVCNKLLSDMVTSCDAFVDMITRARINWDPWWQRVATIVHIMEPVMQLLRRMDRGGQFMSLMVEWAHDLVHRVKDACAPLGQSFADWIIRRVQTPTHHMLESAHCVGFLLNPRTRHVRYFPGEVEDYHAWLVRQTKRYILTQTGFEFDGADYIVACRQFEDFHMQQGRFGGWGGAEGRARGRACSGDAETTECTSWWSQYGLALLSCNGGDEDSYSDEARVVHSATSCSESCTTIARLATSTGHYNGGDGGVGILLVLARTFAEIYDDSPTEVTITFPGGLAGGGWPQCHSDGQGGTTAAEEEVTTTTTAEGEVATADEEVPAVATGEEVPAGAAVEGEEEVVPAVVVSDVDMEHDGADATGGGHDAEEHLMQQFLMEELDPVVGGFTPGVARGLGMSPHTGWAGSEMGTHFDFDMSMGAPPTCSGTASTDRAPSRDEAAGEMGSQTPRERMAAKSQDTAHDIMERERARLMASSNPRAQAFARALEERRRREIGRDGGQGGVVVGADVMKGVAAKAVDEAMEGGPQAVDEVVENGYGRDGRAGDARPVVHEIVTDLVVPSSGLHLVEARRSQPAEVAVHDVPPVIITDLGSEPMRGRGGGVSTSTLDHALRAATRVVHDQTPRKHGVPRPRSVPVEGGAALGESSGAGGLGMPRGSCRQDTVAQASTRVVLVRKGGSPVTIEEDDPETAPTVREEDEDYEGEEESEEEESESGDSGDDDEDDDEPPPPPPMRASRRSAAQTSSSARGKRRSTSDTRGGTRRQSGKGKRGR</sequence>
<gene>
    <name evidence="3" type="ORF">CBR_g49412</name>
</gene>
<feature type="compositionally biased region" description="Basic residues" evidence="1">
    <location>
        <begin position="981"/>
        <end position="993"/>
    </location>
</feature>
<dbReference type="InterPro" id="IPR012337">
    <property type="entry name" value="RNaseH-like_sf"/>
</dbReference>
<evidence type="ECO:0000259" key="2">
    <source>
        <dbReference type="Pfam" id="PF04937"/>
    </source>
</evidence>
<feature type="compositionally biased region" description="Acidic residues" evidence="1">
    <location>
        <begin position="917"/>
        <end position="948"/>
    </location>
</feature>
<feature type="region of interest" description="Disordered" evidence="1">
    <location>
        <begin position="840"/>
        <end position="885"/>
    </location>
</feature>
<dbReference type="Gramene" id="GBG89622">
    <property type="protein sequence ID" value="GBG89622"/>
    <property type="gene ID" value="CBR_g49412"/>
</dbReference>
<dbReference type="EMBL" id="BFEA01000750">
    <property type="protein sequence ID" value="GBG89622.1"/>
    <property type="molecule type" value="Genomic_DNA"/>
</dbReference>
<dbReference type="InterPro" id="IPR007021">
    <property type="entry name" value="DUF659"/>
</dbReference>
<feature type="region of interest" description="Disordered" evidence="1">
    <location>
        <begin position="645"/>
        <end position="680"/>
    </location>
</feature>
<accession>A0A388M577</accession>
<name>A0A388M577_CHABU</name>
<evidence type="ECO:0000313" key="4">
    <source>
        <dbReference type="Proteomes" id="UP000265515"/>
    </source>
</evidence>